<dbReference type="GO" id="GO:0055085">
    <property type="term" value="P:transmembrane transport"/>
    <property type="evidence" value="ECO:0007669"/>
    <property type="project" value="InterPro"/>
</dbReference>
<evidence type="ECO:0000256" key="6">
    <source>
        <dbReference type="ARBA" id="ARBA00022989"/>
    </source>
</evidence>
<dbReference type="InterPro" id="IPR038770">
    <property type="entry name" value="Na+/solute_symporter_sf"/>
</dbReference>
<sequence>MPAFVSSLWYQISLSLPLFIVIALGYCLIRYGKWPTTITDGMTRFVFSVAMPAMLFRLMCDFSKRPVVDARLLIAFFGGCLIVFVLGRFVARKIFHLDGVSGSIFALSGIFSNNVMLGLPIATLMLGEEAIPSVALVVVFNGLILWTLVTVSVEWARNGALSLQGFTKTALSVLKNPLIIGILSGTAFGLTGLSLPSYVDQPLSMLGQIGVPLSLVALGMGLAEYQIRDGWQISAVICVIKLMVQPLVIWGIAIAIGLPEMETRAVVLLGSMAVGVNVYLMSRQFNVLGGPVASSLLMSTTLAALTTPLILALMGVRL</sequence>
<evidence type="ECO:0000256" key="2">
    <source>
        <dbReference type="ARBA" id="ARBA00010145"/>
    </source>
</evidence>
<dbReference type="AlphaFoldDB" id="A0A4V1FA71"/>
<dbReference type="RefSeq" id="WP_137715045.1">
    <property type="nucleotide sequence ID" value="NZ_CP034035.1"/>
</dbReference>
<dbReference type="PANTHER" id="PTHR36838">
    <property type="entry name" value="AUXIN EFFLUX CARRIER FAMILY PROTEIN"/>
    <property type="match status" value="1"/>
</dbReference>
<organism evidence="9 10">
    <name type="scientific">Brenneria rubrifaciens</name>
    <dbReference type="NCBI Taxonomy" id="55213"/>
    <lineage>
        <taxon>Bacteria</taxon>
        <taxon>Pseudomonadati</taxon>
        <taxon>Pseudomonadota</taxon>
        <taxon>Gammaproteobacteria</taxon>
        <taxon>Enterobacterales</taxon>
        <taxon>Pectobacteriaceae</taxon>
        <taxon>Brenneria</taxon>
    </lineage>
</organism>
<keyword evidence="5 8" id="KW-0812">Transmembrane</keyword>
<evidence type="ECO:0000256" key="7">
    <source>
        <dbReference type="ARBA" id="ARBA00023136"/>
    </source>
</evidence>
<evidence type="ECO:0000256" key="8">
    <source>
        <dbReference type="SAM" id="Phobius"/>
    </source>
</evidence>
<dbReference type="Proteomes" id="UP000299580">
    <property type="component" value="Chromosome"/>
</dbReference>
<dbReference type="EMBL" id="CP034035">
    <property type="protein sequence ID" value="QCR10053.1"/>
    <property type="molecule type" value="Genomic_DNA"/>
</dbReference>
<feature type="transmembrane region" description="Helical" evidence="8">
    <location>
        <begin position="12"/>
        <end position="29"/>
    </location>
</feature>
<feature type="transmembrane region" description="Helical" evidence="8">
    <location>
        <begin position="133"/>
        <end position="156"/>
    </location>
</feature>
<protein>
    <submittedName>
        <fullName evidence="9">AEC family transporter</fullName>
    </submittedName>
</protein>
<feature type="transmembrane region" description="Helical" evidence="8">
    <location>
        <begin position="235"/>
        <end position="258"/>
    </location>
</feature>
<comment type="subcellular location">
    <subcellularLocation>
        <location evidence="1">Cell membrane</location>
        <topology evidence="1">Multi-pass membrane protein</topology>
    </subcellularLocation>
</comment>
<evidence type="ECO:0000256" key="3">
    <source>
        <dbReference type="ARBA" id="ARBA00022448"/>
    </source>
</evidence>
<name>A0A4V1FA71_9GAMM</name>
<keyword evidence="6 8" id="KW-1133">Transmembrane helix</keyword>
<dbReference type="OrthoDB" id="3435874at2"/>
<dbReference type="Gene3D" id="1.20.1530.20">
    <property type="match status" value="1"/>
</dbReference>
<evidence type="ECO:0000256" key="4">
    <source>
        <dbReference type="ARBA" id="ARBA00022475"/>
    </source>
</evidence>
<dbReference type="KEGG" id="brb:EH207_17030"/>
<feature type="transmembrane region" description="Helical" evidence="8">
    <location>
        <begin position="71"/>
        <end position="91"/>
    </location>
</feature>
<evidence type="ECO:0000256" key="1">
    <source>
        <dbReference type="ARBA" id="ARBA00004651"/>
    </source>
</evidence>
<feature type="transmembrane region" description="Helical" evidence="8">
    <location>
        <begin position="103"/>
        <end position="127"/>
    </location>
</feature>
<feature type="transmembrane region" description="Helical" evidence="8">
    <location>
        <begin position="177"/>
        <end position="199"/>
    </location>
</feature>
<dbReference type="InterPro" id="IPR004776">
    <property type="entry name" value="Mem_transp_PIN-like"/>
</dbReference>
<evidence type="ECO:0000313" key="9">
    <source>
        <dbReference type="EMBL" id="QCR10053.1"/>
    </source>
</evidence>
<feature type="transmembrane region" description="Helical" evidence="8">
    <location>
        <begin position="205"/>
        <end position="223"/>
    </location>
</feature>
<evidence type="ECO:0000313" key="10">
    <source>
        <dbReference type="Proteomes" id="UP000299580"/>
    </source>
</evidence>
<keyword evidence="7 8" id="KW-0472">Membrane</keyword>
<dbReference type="Pfam" id="PF03547">
    <property type="entry name" value="Mem_trans"/>
    <property type="match status" value="1"/>
</dbReference>
<evidence type="ECO:0000256" key="5">
    <source>
        <dbReference type="ARBA" id="ARBA00022692"/>
    </source>
</evidence>
<reference evidence="9 10" key="1">
    <citation type="submission" date="2018-11" db="EMBL/GenBank/DDBJ databases">
        <title>Genome sequences of Brenneria nigrifluens and Brenneria rubrifaciens.</title>
        <authorList>
            <person name="Poret-Peterson A.T."/>
            <person name="McClean A.E."/>
            <person name="Kluepfel D.A."/>
        </authorList>
    </citation>
    <scope>NUCLEOTIDE SEQUENCE [LARGE SCALE GENOMIC DNA]</scope>
    <source>
        <strain evidence="9 10">6D370</strain>
    </source>
</reference>
<keyword evidence="4" id="KW-1003">Cell membrane</keyword>
<comment type="similarity">
    <text evidence="2">Belongs to the auxin efflux carrier (TC 2.A.69) family.</text>
</comment>
<dbReference type="PANTHER" id="PTHR36838:SF3">
    <property type="entry name" value="TRANSPORTER AUXIN EFFLUX CARRIER EC FAMILY"/>
    <property type="match status" value="1"/>
</dbReference>
<keyword evidence="10" id="KW-1185">Reference proteome</keyword>
<feature type="transmembrane region" description="Helical" evidence="8">
    <location>
        <begin position="264"/>
        <end position="280"/>
    </location>
</feature>
<gene>
    <name evidence="9" type="ORF">EH207_17030</name>
</gene>
<proteinExistence type="inferred from homology"/>
<keyword evidence="3" id="KW-0813">Transport</keyword>
<dbReference type="GO" id="GO:0005886">
    <property type="term" value="C:plasma membrane"/>
    <property type="evidence" value="ECO:0007669"/>
    <property type="project" value="UniProtKB-SubCell"/>
</dbReference>
<feature type="transmembrane region" description="Helical" evidence="8">
    <location>
        <begin position="292"/>
        <end position="316"/>
    </location>
</feature>
<accession>A0A4V1FA71</accession>
<feature type="transmembrane region" description="Helical" evidence="8">
    <location>
        <begin position="41"/>
        <end position="59"/>
    </location>
</feature>